<dbReference type="AlphaFoldDB" id="A0A1B0BCS0"/>
<dbReference type="EMBL" id="JXJN01012085">
    <property type="status" value="NOT_ANNOTATED_CDS"/>
    <property type="molecule type" value="Genomic_DNA"/>
</dbReference>
<dbReference type="EnsemblMetazoa" id="GPPI025948-RA">
    <property type="protein sequence ID" value="GPPI025948-PA"/>
    <property type="gene ID" value="GPPI025948"/>
</dbReference>
<dbReference type="Proteomes" id="UP000092460">
    <property type="component" value="Unassembled WGS sequence"/>
</dbReference>
<sequence length="82" mass="9494">MCIFKFCCYLLIYNLNIHTLALQISKDSVQKRKAIITPVNSTTITSSVSSLVVKKELKQCFRQTIARKMEAKKLWEDWPSNV</sequence>
<keyword evidence="3" id="KW-1185">Reference proteome</keyword>
<evidence type="ECO:0000313" key="2">
    <source>
        <dbReference type="EnsemblMetazoa" id="GPPI025948-PA"/>
    </source>
</evidence>
<name>A0A1B0BCS0_9MUSC</name>
<dbReference type="VEuPathDB" id="VectorBase:GPPI025948"/>
<protein>
    <recommendedName>
        <fullName evidence="4">Secreted protein</fullName>
    </recommendedName>
</protein>
<organism evidence="2 3">
    <name type="scientific">Glossina palpalis gambiensis</name>
    <dbReference type="NCBI Taxonomy" id="67801"/>
    <lineage>
        <taxon>Eukaryota</taxon>
        <taxon>Metazoa</taxon>
        <taxon>Ecdysozoa</taxon>
        <taxon>Arthropoda</taxon>
        <taxon>Hexapoda</taxon>
        <taxon>Insecta</taxon>
        <taxon>Pterygota</taxon>
        <taxon>Neoptera</taxon>
        <taxon>Endopterygota</taxon>
        <taxon>Diptera</taxon>
        <taxon>Brachycera</taxon>
        <taxon>Muscomorpha</taxon>
        <taxon>Hippoboscoidea</taxon>
        <taxon>Glossinidae</taxon>
        <taxon>Glossina</taxon>
    </lineage>
</organism>
<evidence type="ECO:0000256" key="1">
    <source>
        <dbReference type="SAM" id="SignalP"/>
    </source>
</evidence>
<evidence type="ECO:0000313" key="3">
    <source>
        <dbReference type="Proteomes" id="UP000092460"/>
    </source>
</evidence>
<evidence type="ECO:0008006" key="4">
    <source>
        <dbReference type="Google" id="ProtNLM"/>
    </source>
</evidence>
<reference evidence="2" key="2">
    <citation type="submission" date="2020-05" db="UniProtKB">
        <authorList>
            <consortium name="EnsemblMetazoa"/>
        </authorList>
    </citation>
    <scope>IDENTIFICATION</scope>
    <source>
        <strain evidence="2">IAEA</strain>
    </source>
</reference>
<feature type="signal peptide" evidence="1">
    <location>
        <begin position="1"/>
        <end position="21"/>
    </location>
</feature>
<dbReference type="EMBL" id="JXJN01012086">
    <property type="status" value="NOT_ANNOTATED_CDS"/>
    <property type="molecule type" value="Genomic_DNA"/>
</dbReference>
<keyword evidence="1" id="KW-0732">Signal</keyword>
<reference evidence="3" key="1">
    <citation type="submission" date="2015-01" db="EMBL/GenBank/DDBJ databases">
        <authorList>
            <person name="Aksoy S."/>
            <person name="Warren W."/>
            <person name="Wilson R.K."/>
        </authorList>
    </citation>
    <scope>NUCLEOTIDE SEQUENCE [LARGE SCALE GENOMIC DNA]</scope>
    <source>
        <strain evidence="3">IAEA</strain>
    </source>
</reference>
<accession>A0A1B0BCS0</accession>
<feature type="chain" id="PRO_5008404820" description="Secreted protein" evidence="1">
    <location>
        <begin position="22"/>
        <end position="82"/>
    </location>
</feature>
<proteinExistence type="predicted"/>